<dbReference type="OrthoDB" id="9806017at2"/>
<reference evidence="3" key="1">
    <citation type="submission" date="2017-02" db="EMBL/GenBank/DDBJ databases">
        <authorList>
            <person name="Varghese N."/>
            <person name="Submissions S."/>
        </authorList>
    </citation>
    <scope>NUCLEOTIDE SEQUENCE [LARGE SCALE GENOMIC DNA]</scope>
    <source>
        <strain evidence="3">DSM 16521</strain>
    </source>
</reference>
<proteinExistence type="inferred from homology"/>
<gene>
    <name evidence="2" type="ORF">SAMN02745885_00251</name>
</gene>
<dbReference type="PANTHER" id="PTHR35177">
    <property type="entry name" value="HYDROGENASE MATURATION FACTOR HYBG"/>
    <property type="match status" value="1"/>
</dbReference>
<keyword evidence="3" id="KW-1185">Reference proteome</keyword>
<evidence type="ECO:0000256" key="1">
    <source>
        <dbReference type="ARBA" id="ARBA00006018"/>
    </source>
</evidence>
<sequence>MCLAVPGKLIEKKENTGVVELMGVKREVSLILCPSASVNDYVLVHAGFVIDVVDEEAALATIKLLQELEEKNAEHHFAN</sequence>
<dbReference type="GO" id="GO:1902670">
    <property type="term" value="F:carbon dioxide binding"/>
    <property type="evidence" value="ECO:0007669"/>
    <property type="project" value="TreeGrafter"/>
</dbReference>
<dbReference type="Proteomes" id="UP000189933">
    <property type="component" value="Unassembled WGS sequence"/>
</dbReference>
<dbReference type="PROSITE" id="PS01097">
    <property type="entry name" value="HUPF_HYPC"/>
    <property type="match status" value="1"/>
</dbReference>
<dbReference type="GO" id="GO:0005506">
    <property type="term" value="F:iron ion binding"/>
    <property type="evidence" value="ECO:0007669"/>
    <property type="project" value="TreeGrafter"/>
</dbReference>
<organism evidence="2 3">
    <name type="scientific">Carboxydocella sporoproducens DSM 16521</name>
    <dbReference type="NCBI Taxonomy" id="1121270"/>
    <lineage>
        <taxon>Bacteria</taxon>
        <taxon>Bacillati</taxon>
        <taxon>Bacillota</taxon>
        <taxon>Clostridia</taxon>
        <taxon>Eubacteriales</taxon>
        <taxon>Clostridiales Family XVI. Incertae Sedis</taxon>
        <taxon>Carboxydocella</taxon>
    </lineage>
</organism>
<protein>
    <submittedName>
        <fullName evidence="2">Hydrogenase expression/formation protein HypC</fullName>
    </submittedName>
</protein>
<name>A0A1T4LQI4_9FIRM</name>
<dbReference type="GO" id="GO:0051604">
    <property type="term" value="P:protein maturation"/>
    <property type="evidence" value="ECO:0007669"/>
    <property type="project" value="TreeGrafter"/>
</dbReference>
<dbReference type="NCBIfam" id="TIGR00074">
    <property type="entry name" value="hypC_hupF"/>
    <property type="match status" value="1"/>
</dbReference>
<dbReference type="InterPro" id="IPR001109">
    <property type="entry name" value="Hydrogenase_HupF/HypC"/>
</dbReference>
<dbReference type="PANTHER" id="PTHR35177:SF2">
    <property type="entry name" value="HYDROGENASE MATURATION FACTOR HYBG"/>
    <property type="match status" value="1"/>
</dbReference>
<dbReference type="Pfam" id="PF01455">
    <property type="entry name" value="HupF_HypC"/>
    <property type="match status" value="1"/>
</dbReference>
<dbReference type="SUPFAM" id="SSF159127">
    <property type="entry name" value="HupF/HypC-like"/>
    <property type="match status" value="1"/>
</dbReference>
<dbReference type="FunFam" id="2.30.30.140:FF:000022">
    <property type="entry name" value="Hydrogenase assembly chaperone HybG"/>
    <property type="match status" value="1"/>
</dbReference>
<dbReference type="EMBL" id="FUXM01000002">
    <property type="protein sequence ID" value="SJZ56897.1"/>
    <property type="molecule type" value="Genomic_DNA"/>
</dbReference>
<dbReference type="RefSeq" id="WP_078664407.1">
    <property type="nucleotide sequence ID" value="NZ_FUXM01000002.1"/>
</dbReference>
<dbReference type="AlphaFoldDB" id="A0A1T4LQI4"/>
<dbReference type="InterPro" id="IPR019812">
    <property type="entry name" value="Hydgase_assmbl_chp_CS"/>
</dbReference>
<evidence type="ECO:0000313" key="3">
    <source>
        <dbReference type="Proteomes" id="UP000189933"/>
    </source>
</evidence>
<dbReference type="PRINTS" id="PR00445">
    <property type="entry name" value="HUPFHYPC"/>
</dbReference>
<evidence type="ECO:0000313" key="2">
    <source>
        <dbReference type="EMBL" id="SJZ56897.1"/>
    </source>
</evidence>
<comment type="similarity">
    <text evidence="1">Belongs to the HupF/HypC family.</text>
</comment>
<accession>A0A1T4LQI4</accession>
<dbReference type="Gene3D" id="2.30.30.140">
    <property type="match status" value="1"/>
</dbReference>